<keyword evidence="1" id="KW-0732">Signal</keyword>
<feature type="chain" id="PRO_5021017595" evidence="1">
    <location>
        <begin position="30"/>
        <end position="406"/>
    </location>
</feature>
<dbReference type="GeneID" id="90765892"/>
<feature type="signal peptide" evidence="1">
    <location>
        <begin position="1"/>
        <end position="29"/>
    </location>
</feature>
<evidence type="ECO:0000313" key="3">
    <source>
        <dbReference type="Proteomes" id="UP000293719"/>
    </source>
</evidence>
<keyword evidence="3" id="KW-1185">Reference proteome</keyword>
<evidence type="ECO:0000256" key="1">
    <source>
        <dbReference type="SAM" id="SignalP"/>
    </source>
</evidence>
<proteinExistence type="predicted"/>
<reference evidence="2 3" key="1">
    <citation type="journal article" date="2017" name="Int. J. Syst. Evol. Microbiol.">
        <title>Roseitalea porphyridii gen. nov., sp. nov., isolated from a red alga, and reclassification of Hoeflea suaedae Chung et al. 2013 as Pseudohoeflea suaedae gen. nov., comb. nov.</title>
        <authorList>
            <person name="Hyeon J.W."/>
            <person name="Jeong S.E."/>
            <person name="Baek K."/>
            <person name="Jeon C.O."/>
        </authorList>
    </citation>
    <scope>NUCLEOTIDE SEQUENCE [LARGE SCALE GENOMIC DNA]</scope>
    <source>
        <strain evidence="2 3">MA7-20</strain>
    </source>
</reference>
<protein>
    <submittedName>
        <fullName evidence="2">Uncharacterized protein</fullName>
    </submittedName>
</protein>
<dbReference type="Proteomes" id="UP000293719">
    <property type="component" value="Chromosome"/>
</dbReference>
<organism evidence="2 3">
    <name type="scientific">Roseitalea porphyridii</name>
    <dbReference type="NCBI Taxonomy" id="1852022"/>
    <lineage>
        <taxon>Bacteria</taxon>
        <taxon>Pseudomonadati</taxon>
        <taxon>Pseudomonadota</taxon>
        <taxon>Alphaproteobacteria</taxon>
        <taxon>Hyphomicrobiales</taxon>
        <taxon>Ahrensiaceae</taxon>
        <taxon>Roseitalea</taxon>
    </lineage>
</organism>
<sequence>MIGNALRNRVVALACAAATIMLLVPAVQAQEPLLLERHIIVDRHGWQRPVDAAAALVPADWKTTSGIDWMRRCSADKIFDTRFVTRSADGRRGLQMLPGLKLDFFDIRFNPDAFAALIPAVPGTEGMLQAQMQQQQMEMQQKIEALKRQIAGTDCHWSPAIDARTIVERFVIPRRAPGGRVIAEEPLPEIEQMLARQAAQLTPVQGSRPWQQARRVRIAFNNGGVATEADLVIVAYGVVAEGNPNDINVNTMHTTWTFPIVTRWAPAGELDAMSSTFDTIEQSWRFNPRWSAATAKVRANIAAIEREGARRRHEIWMQTQREISDMQMQSWQSRQDTADQAHQDFLDVIHEVRPMLDPVSGHEVDMPIHYDDFYVSDQGQYLALEAGQDPGALYPDQVWTEMTPAR</sequence>
<accession>A0A4P6UWY1</accession>
<dbReference type="EMBL" id="CP036532">
    <property type="protein sequence ID" value="QBK29325.1"/>
    <property type="molecule type" value="Genomic_DNA"/>
</dbReference>
<gene>
    <name evidence="2" type="ORF">E0E05_01170</name>
</gene>
<dbReference type="AlphaFoldDB" id="A0A4P6UWY1"/>
<dbReference type="RefSeq" id="WP_131615026.1">
    <property type="nucleotide sequence ID" value="NZ_CP036532.1"/>
</dbReference>
<name>A0A4P6UWY1_9HYPH</name>
<evidence type="ECO:0000313" key="2">
    <source>
        <dbReference type="EMBL" id="QBK29325.1"/>
    </source>
</evidence>
<dbReference type="KEGG" id="rpod:E0E05_01170"/>